<proteinExistence type="predicted"/>
<accession>A0ABD5TJ16</accession>
<reference evidence="1 2" key="1">
    <citation type="journal article" date="2019" name="Int. J. Syst. Evol. Microbiol.">
        <title>The Global Catalogue of Microorganisms (GCM) 10K type strain sequencing project: providing services to taxonomists for standard genome sequencing and annotation.</title>
        <authorList>
            <consortium name="The Broad Institute Genomics Platform"/>
            <consortium name="The Broad Institute Genome Sequencing Center for Infectious Disease"/>
            <person name="Wu L."/>
            <person name="Ma J."/>
        </authorList>
    </citation>
    <scope>NUCLEOTIDE SEQUENCE [LARGE SCALE GENOMIC DNA]</scope>
    <source>
        <strain evidence="1 2">SYNS20</strain>
    </source>
</reference>
<evidence type="ECO:0000313" key="2">
    <source>
        <dbReference type="Proteomes" id="UP001596443"/>
    </source>
</evidence>
<name>A0ABD5TJ16_9EURY</name>
<comment type="caution">
    <text evidence="1">The sequence shown here is derived from an EMBL/GenBank/DDBJ whole genome shotgun (WGS) entry which is preliminary data.</text>
</comment>
<organism evidence="1 2">
    <name type="scientific">Halobaculum halobium</name>
    <dbReference type="NCBI Taxonomy" id="3032281"/>
    <lineage>
        <taxon>Archaea</taxon>
        <taxon>Methanobacteriati</taxon>
        <taxon>Methanobacteriota</taxon>
        <taxon>Stenosarchaea group</taxon>
        <taxon>Halobacteria</taxon>
        <taxon>Halobacteriales</taxon>
        <taxon>Haloferacaceae</taxon>
        <taxon>Halobaculum</taxon>
    </lineage>
</organism>
<dbReference type="Proteomes" id="UP001596443">
    <property type="component" value="Unassembled WGS sequence"/>
</dbReference>
<dbReference type="GO" id="GO:0003677">
    <property type="term" value="F:DNA binding"/>
    <property type="evidence" value="ECO:0007669"/>
    <property type="project" value="UniProtKB-KW"/>
</dbReference>
<dbReference type="RefSeq" id="WP_321170846.1">
    <property type="nucleotide sequence ID" value="NZ_CP126158.1"/>
</dbReference>
<evidence type="ECO:0000313" key="1">
    <source>
        <dbReference type="EMBL" id="MFC6787122.1"/>
    </source>
</evidence>
<dbReference type="Gene3D" id="2.40.50.140">
    <property type="entry name" value="Nucleic acid-binding proteins"/>
    <property type="match status" value="1"/>
</dbReference>
<keyword evidence="1" id="KW-0238">DNA-binding</keyword>
<dbReference type="AlphaFoldDB" id="A0ABD5TJ16"/>
<gene>
    <name evidence="1" type="ORF">ACFQFD_14290</name>
</gene>
<dbReference type="SUPFAM" id="SSF50249">
    <property type="entry name" value="Nucleic acid-binding proteins"/>
    <property type="match status" value="1"/>
</dbReference>
<keyword evidence="2" id="KW-1185">Reference proteome</keyword>
<protein>
    <submittedName>
        <fullName evidence="1">DNA-binding protein</fullName>
    </submittedName>
</protein>
<dbReference type="GeneID" id="81210232"/>
<sequence>MIDEAAEREAALRPTVEMETQAVIDTDNPAARKAGLTLEEAECIAAWEFEIARTVERADRGQGRLREACTQDVVETASRTARAAFDKRAASVDPRFDPVDPRERLAREELAAVNQEAARLEAGLANGTSRAALARQLAERVEQGRSLMSASLAVVEAEQTRPERVVDIARVGDVQSGEVSLEGEVTQLFEHTSQAIAQVGLIEDDTGTIKFTAWKRSGVDPVRVGERVRLCHVAKNWYNGRVSVSLTGWSEVEWVG</sequence>
<dbReference type="InterPro" id="IPR012340">
    <property type="entry name" value="NA-bd_OB-fold"/>
</dbReference>
<dbReference type="CDD" id="cd04491">
    <property type="entry name" value="SoSSB_OBF"/>
    <property type="match status" value="1"/>
</dbReference>
<dbReference type="EMBL" id="JBHSWX010000012">
    <property type="protein sequence ID" value="MFC6787122.1"/>
    <property type="molecule type" value="Genomic_DNA"/>
</dbReference>